<dbReference type="Proteomes" id="UP000198855">
    <property type="component" value="Unassembled WGS sequence"/>
</dbReference>
<name>A0A1I1VC34_9BACL</name>
<accession>A0A1I1VC34</accession>
<dbReference type="RefSeq" id="WP_091182847.1">
    <property type="nucleotide sequence ID" value="NZ_FOMT01000001.1"/>
</dbReference>
<keyword evidence="2" id="KW-1185">Reference proteome</keyword>
<dbReference type="PROSITE" id="PS51257">
    <property type="entry name" value="PROKAR_LIPOPROTEIN"/>
    <property type="match status" value="1"/>
</dbReference>
<evidence type="ECO:0000313" key="1">
    <source>
        <dbReference type="EMBL" id="SFD80582.1"/>
    </source>
</evidence>
<organism evidence="1 2">
    <name type="scientific">Paenibacillus catalpae</name>
    <dbReference type="NCBI Taxonomy" id="1045775"/>
    <lineage>
        <taxon>Bacteria</taxon>
        <taxon>Bacillati</taxon>
        <taxon>Bacillota</taxon>
        <taxon>Bacilli</taxon>
        <taxon>Bacillales</taxon>
        <taxon>Paenibacillaceae</taxon>
        <taxon>Paenibacillus</taxon>
    </lineage>
</organism>
<proteinExistence type="predicted"/>
<evidence type="ECO:0000313" key="2">
    <source>
        <dbReference type="Proteomes" id="UP000198855"/>
    </source>
</evidence>
<protein>
    <submittedName>
        <fullName evidence="1">Uncharacterized protein</fullName>
    </submittedName>
</protein>
<reference evidence="2" key="1">
    <citation type="submission" date="2016-10" db="EMBL/GenBank/DDBJ databases">
        <authorList>
            <person name="Varghese N."/>
            <person name="Submissions S."/>
        </authorList>
    </citation>
    <scope>NUCLEOTIDE SEQUENCE [LARGE SCALE GENOMIC DNA]</scope>
    <source>
        <strain evidence="2">CGMCC 1.10784</strain>
    </source>
</reference>
<dbReference type="OrthoDB" id="2970447at2"/>
<sequence length="112" mass="12568">MRKLRFITILHFLALTMAGCGMFESNNVIPIEMIAFGSLTDEEKERIPASLKDSIVKKVSVNDEIELVIAENYNLDEVYIVTFNHTETHSSGNLMVFVDLDKKTVVGKSTNS</sequence>
<dbReference type="EMBL" id="FOMT01000001">
    <property type="protein sequence ID" value="SFD80582.1"/>
    <property type="molecule type" value="Genomic_DNA"/>
</dbReference>
<gene>
    <name evidence="1" type="ORF">SAMN05216378_1506</name>
</gene>
<dbReference type="AlphaFoldDB" id="A0A1I1VC34"/>